<feature type="transmembrane region" description="Helical" evidence="8">
    <location>
        <begin position="321"/>
        <end position="341"/>
    </location>
</feature>
<dbReference type="InterPro" id="IPR004680">
    <property type="entry name" value="Cit_transptr-like_dom"/>
</dbReference>
<feature type="transmembrane region" description="Helical" evidence="8">
    <location>
        <begin position="133"/>
        <end position="152"/>
    </location>
</feature>
<evidence type="ECO:0000256" key="7">
    <source>
        <dbReference type="ARBA" id="ARBA00023136"/>
    </source>
</evidence>
<evidence type="ECO:0000256" key="2">
    <source>
        <dbReference type="ARBA" id="ARBA00009843"/>
    </source>
</evidence>
<feature type="transmembrane region" description="Helical" evidence="8">
    <location>
        <begin position="361"/>
        <end position="390"/>
    </location>
</feature>
<gene>
    <name evidence="10" type="ORF">J2S77_000691</name>
</gene>
<feature type="transmembrane region" description="Helical" evidence="8">
    <location>
        <begin position="172"/>
        <end position="195"/>
    </location>
</feature>
<reference evidence="10 11" key="1">
    <citation type="submission" date="2023-07" db="EMBL/GenBank/DDBJ databases">
        <title>Genomic Encyclopedia of Type Strains, Phase IV (KMG-IV): sequencing the most valuable type-strain genomes for metagenomic binning, comparative biology and taxonomic classification.</title>
        <authorList>
            <person name="Goeker M."/>
        </authorList>
    </citation>
    <scope>NUCLEOTIDE SEQUENCE [LARGE SCALE GENOMIC DNA]</scope>
    <source>
        <strain evidence="10 11">DSM 16460</strain>
    </source>
</reference>
<organism evidence="10 11">
    <name type="scientific">Alkalibacillus salilacus</name>
    <dbReference type="NCBI Taxonomy" id="284582"/>
    <lineage>
        <taxon>Bacteria</taxon>
        <taxon>Bacillati</taxon>
        <taxon>Bacillota</taxon>
        <taxon>Bacilli</taxon>
        <taxon>Bacillales</taxon>
        <taxon>Bacillaceae</taxon>
        <taxon>Alkalibacillus</taxon>
    </lineage>
</organism>
<evidence type="ECO:0000256" key="3">
    <source>
        <dbReference type="ARBA" id="ARBA00022448"/>
    </source>
</evidence>
<dbReference type="PANTHER" id="PTHR43568:SF1">
    <property type="entry name" value="P PROTEIN"/>
    <property type="match status" value="1"/>
</dbReference>
<feature type="domain" description="Citrate transporter-like" evidence="9">
    <location>
        <begin position="14"/>
        <end position="368"/>
    </location>
</feature>
<feature type="transmembrane region" description="Helical" evidence="8">
    <location>
        <begin position="55"/>
        <end position="83"/>
    </location>
</feature>
<evidence type="ECO:0000256" key="5">
    <source>
        <dbReference type="ARBA" id="ARBA00022692"/>
    </source>
</evidence>
<feature type="transmembrane region" description="Helical" evidence="8">
    <location>
        <begin position="95"/>
        <end position="121"/>
    </location>
</feature>
<feature type="transmembrane region" description="Helical" evidence="8">
    <location>
        <begin position="282"/>
        <end position="309"/>
    </location>
</feature>
<dbReference type="CDD" id="cd01116">
    <property type="entry name" value="P_permease"/>
    <property type="match status" value="1"/>
</dbReference>
<name>A0ABT9VCZ8_9BACI</name>
<dbReference type="InterPro" id="IPR000802">
    <property type="entry name" value="Arsenical_pump_ArsB"/>
</dbReference>
<keyword evidence="7 8" id="KW-0472">Membrane</keyword>
<proteinExistence type="inferred from homology"/>
<evidence type="ECO:0000256" key="4">
    <source>
        <dbReference type="ARBA" id="ARBA00022475"/>
    </source>
</evidence>
<keyword evidence="6 8" id="KW-1133">Transmembrane helix</keyword>
<keyword evidence="11" id="KW-1185">Reference proteome</keyword>
<evidence type="ECO:0000256" key="8">
    <source>
        <dbReference type="SAM" id="Phobius"/>
    </source>
</evidence>
<dbReference type="Proteomes" id="UP001224359">
    <property type="component" value="Unassembled WGS sequence"/>
</dbReference>
<feature type="transmembrane region" description="Helical" evidence="8">
    <location>
        <begin position="25"/>
        <end position="43"/>
    </location>
</feature>
<comment type="caution">
    <text evidence="10">The sequence shown here is derived from an EMBL/GenBank/DDBJ whole genome shotgun (WGS) entry which is preliminary data.</text>
</comment>
<accession>A0ABT9VCZ8</accession>
<evidence type="ECO:0000256" key="1">
    <source>
        <dbReference type="ARBA" id="ARBA00004651"/>
    </source>
</evidence>
<dbReference type="EMBL" id="JAUSTQ010000002">
    <property type="protein sequence ID" value="MDQ0158735.1"/>
    <property type="molecule type" value="Genomic_DNA"/>
</dbReference>
<dbReference type="PANTHER" id="PTHR43568">
    <property type="entry name" value="P PROTEIN"/>
    <property type="match status" value="1"/>
</dbReference>
<keyword evidence="5 8" id="KW-0812">Transmembrane</keyword>
<comment type="subcellular location">
    <subcellularLocation>
        <location evidence="1">Cell membrane</location>
        <topology evidence="1">Multi-pass membrane protein</topology>
    </subcellularLocation>
</comment>
<dbReference type="InterPro" id="IPR051475">
    <property type="entry name" value="Diverse_Ion_Transporter"/>
</dbReference>
<evidence type="ECO:0000313" key="11">
    <source>
        <dbReference type="Proteomes" id="UP001224359"/>
    </source>
</evidence>
<evidence type="ECO:0000259" key="9">
    <source>
        <dbReference type="Pfam" id="PF03600"/>
    </source>
</evidence>
<evidence type="ECO:0000256" key="6">
    <source>
        <dbReference type="ARBA" id="ARBA00022989"/>
    </source>
</evidence>
<dbReference type="RefSeq" id="WP_306974654.1">
    <property type="nucleotide sequence ID" value="NZ_JAUSTQ010000002.1"/>
</dbReference>
<protein>
    <submittedName>
        <fullName evidence="10">Na+/H+ antiporter NhaD/arsenite permease-like protein</fullName>
    </submittedName>
</protein>
<keyword evidence="3" id="KW-0813">Transport</keyword>
<comment type="similarity">
    <text evidence="2">Belongs to the CitM (TC 2.A.11) transporter family.</text>
</comment>
<evidence type="ECO:0000313" key="10">
    <source>
        <dbReference type="EMBL" id="MDQ0158735.1"/>
    </source>
</evidence>
<keyword evidence="4" id="KW-1003">Cell membrane</keyword>
<dbReference type="PRINTS" id="PR00758">
    <property type="entry name" value="ARSENICPUMP"/>
</dbReference>
<dbReference type="Pfam" id="PF03600">
    <property type="entry name" value="CitMHS"/>
    <property type="match status" value="1"/>
</dbReference>
<feature type="transmembrane region" description="Helical" evidence="8">
    <location>
        <begin position="229"/>
        <end position="262"/>
    </location>
</feature>
<sequence length="426" mass="47109">MEAIIAIAIFAISYLFLLLEKINRALVALCGAALLIVFNIFTIDDAMTSYVDWSTIVLLFSMMVLITITQRTGIFEFIALWLIKRIGERPYALFFWIAVLTAVGSALLDNVTTVLLFVPILIHMIRELNLPAFPYLVMVIISSNIGGTATMIGDPPNIMIGQAVEHLTFMSFIVHLAPIVVIIFLMTMGLLFLFFNRSLKQVETENNRSVRNVDPKSALKHTPLLYQSVSILCLTIIAFMFHGLLHVELTTIALVSALLLLLLSEKDGLTDIVFSKIEWTTLFFFIGLFILVGGLEQTGIIDHLAVMFMSITEGESLKSSYAILWSAGLLSGFLDNIPYVASMIQVLLELEEFGMKATDPMWWALALGACLGGNSTLLGASANVVVAGIASTNGVRIPFLRYMVYGFTVVLLSLLIASGYLYIRYF</sequence>
<feature type="transmembrane region" description="Helical" evidence="8">
    <location>
        <begin position="402"/>
        <end position="423"/>
    </location>
</feature>